<dbReference type="eggNOG" id="COG1071">
    <property type="taxonomic scope" value="Bacteria"/>
</dbReference>
<dbReference type="GO" id="GO:0009083">
    <property type="term" value="P:branched-chain amino acid catabolic process"/>
    <property type="evidence" value="ECO:0007669"/>
    <property type="project" value="TreeGrafter"/>
</dbReference>
<dbReference type="GO" id="GO:0004739">
    <property type="term" value="F:pyruvate dehydrogenase (acetyl-transferring) activity"/>
    <property type="evidence" value="ECO:0007669"/>
    <property type="project" value="UniProtKB-EC"/>
</dbReference>
<dbReference type="STRING" id="288705.RSal33209_0546"/>
<keyword evidence="6" id="KW-0670">Pyruvate</keyword>
<comment type="cofactor">
    <cofactor evidence="1">
        <name>thiamine diphosphate</name>
        <dbReference type="ChEBI" id="CHEBI:58937"/>
    </cofactor>
</comment>
<accession>A9WL26</accession>
<keyword evidence="7" id="KW-1185">Reference proteome</keyword>
<dbReference type="NCBIfam" id="TIGR03181">
    <property type="entry name" value="PDH_E1_alph_x"/>
    <property type="match status" value="1"/>
</dbReference>
<organism evidence="6 7">
    <name type="scientific">Renibacterium salmoninarum (strain ATCC 33209 / DSM 20767 / JCM 11484 / NBRC 15589 / NCIMB 2235)</name>
    <dbReference type="NCBI Taxonomy" id="288705"/>
    <lineage>
        <taxon>Bacteria</taxon>
        <taxon>Bacillati</taxon>
        <taxon>Actinomycetota</taxon>
        <taxon>Actinomycetes</taxon>
        <taxon>Micrococcales</taxon>
        <taxon>Micrococcaceae</taxon>
        <taxon>Renibacterium</taxon>
    </lineage>
</organism>
<dbReference type="Proteomes" id="UP000002007">
    <property type="component" value="Chromosome"/>
</dbReference>
<sequence length="427" mass="46241">MIGRGTRLESGGFPHTSPAAHNSFRHRNRPSGSRSRQTAVRRGKRAPMSAEAHASPSDAGLSGLAGGGTPPDENFIQLVNANGERVANPEYDRWVADVTDEDLASLYEDMIVIRRIDTEATALQRQGELALWAPLLGQEAAQIGSGRALEKDDFVFPSYRENGVAYVRGINLVNSLRIWRGNTHGGWDPYEFNMATPQIIIGAQTLHATGYAMGVVNDGADSAVITYFGDGATSQGDVNEAMIFAASFQAPVVFFCQNNHWAISEPVGLQAHKAIADRAPGFGIPSMRVDGNDVLAVLAATRVALDRARSGGGPSFIEAVTYRMGPHTTADDPTRYRDANELEDWAAKDPIARLAALLDSKGLLTDELKAGVTAKSDEVAKELRANTINLPEPEVMDVFNNVYSEPNSALERQKDHYERYLTSFGAN</sequence>
<evidence type="ECO:0000313" key="6">
    <source>
        <dbReference type="EMBL" id="ABY22295.1"/>
    </source>
</evidence>
<gene>
    <name evidence="6" type="ordered locus">RSal33209_0546</name>
</gene>
<dbReference type="HOGENOM" id="CLU_029393_1_0_11"/>
<dbReference type="GO" id="GO:0000287">
    <property type="term" value="F:magnesium ion binding"/>
    <property type="evidence" value="ECO:0007669"/>
    <property type="project" value="UniProtKB-ARBA"/>
</dbReference>
<name>A9WL26_RENSM</name>
<feature type="domain" description="Dehydrogenase E1 component" evidence="5">
    <location>
        <begin position="110"/>
        <end position="382"/>
    </location>
</feature>
<evidence type="ECO:0000256" key="1">
    <source>
        <dbReference type="ARBA" id="ARBA00001964"/>
    </source>
</evidence>
<dbReference type="Gene3D" id="3.40.50.970">
    <property type="match status" value="1"/>
</dbReference>
<dbReference type="PANTHER" id="PTHR43380:SF1">
    <property type="entry name" value="2-OXOISOVALERATE DEHYDROGENASE SUBUNIT ALPHA, MITOCHONDRIAL"/>
    <property type="match status" value="1"/>
</dbReference>
<evidence type="ECO:0000256" key="3">
    <source>
        <dbReference type="ARBA" id="ARBA00023052"/>
    </source>
</evidence>
<dbReference type="InterPro" id="IPR029061">
    <property type="entry name" value="THDP-binding"/>
</dbReference>
<reference evidence="7" key="1">
    <citation type="journal article" date="2008" name="J. Bacteriol.">
        <title>Genome sequence of the fish pathogen Renibacterium salmoninarum suggests reductive evolution away from an environmental Arthrobacter ancestor.</title>
        <authorList>
            <person name="Wiens G.D."/>
            <person name="Rockey D.D."/>
            <person name="Wu Z."/>
            <person name="Chang J."/>
            <person name="Levy R."/>
            <person name="Crane S."/>
            <person name="Chen D.S."/>
            <person name="Capri G.R."/>
            <person name="Burnett J.R."/>
            <person name="Sudheesh P.S."/>
            <person name="Schipma M.J."/>
            <person name="Burd H."/>
            <person name="Bhattacharyya A."/>
            <person name="Rhodes L.D."/>
            <person name="Kaul R."/>
            <person name="Strom M.S."/>
        </authorList>
    </citation>
    <scope>NUCLEOTIDE SEQUENCE [LARGE SCALE GENOMIC DNA]</scope>
    <source>
        <strain evidence="7">ATCC 33209 / DSM 20767 / JCM 11484 / NBRC 15589 / NCIMB 2235</strain>
    </source>
</reference>
<evidence type="ECO:0000313" key="7">
    <source>
        <dbReference type="Proteomes" id="UP000002007"/>
    </source>
</evidence>
<dbReference type="PANTHER" id="PTHR43380">
    <property type="entry name" value="2-OXOISOVALERATE DEHYDROGENASE SUBUNIT ALPHA, MITOCHONDRIAL"/>
    <property type="match status" value="1"/>
</dbReference>
<dbReference type="Pfam" id="PF00676">
    <property type="entry name" value="E1_dh"/>
    <property type="match status" value="1"/>
</dbReference>
<dbReference type="SUPFAM" id="SSF52518">
    <property type="entry name" value="Thiamin diphosphate-binding fold (THDP-binding)"/>
    <property type="match status" value="1"/>
</dbReference>
<dbReference type="InterPro" id="IPR017596">
    <property type="entry name" value="PdhA/BkdA"/>
</dbReference>
<dbReference type="AlphaFoldDB" id="A9WL26"/>
<dbReference type="InterPro" id="IPR001017">
    <property type="entry name" value="DH_E1"/>
</dbReference>
<dbReference type="InterPro" id="IPR050771">
    <property type="entry name" value="Alpha-ketoacid_DH_E1_comp"/>
</dbReference>
<evidence type="ECO:0000256" key="2">
    <source>
        <dbReference type="ARBA" id="ARBA00023002"/>
    </source>
</evidence>
<protein>
    <submittedName>
        <fullName evidence="6">Pyruvate dehydrogenase E1 component alpha subunit</fullName>
        <ecNumber evidence="6">1.2.4.1</ecNumber>
    </submittedName>
</protein>
<evidence type="ECO:0000256" key="4">
    <source>
        <dbReference type="SAM" id="MobiDB-lite"/>
    </source>
</evidence>
<proteinExistence type="predicted"/>
<dbReference type="KEGG" id="rsa:RSal33209_0546"/>
<dbReference type="EC" id="1.2.4.1" evidence="6"/>
<keyword evidence="3" id="KW-0786">Thiamine pyrophosphate</keyword>
<keyword evidence="2 6" id="KW-0560">Oxidoreductase</keyword>
<evidence type="ECO:0000259" key="5">
    <source>
        <dbReference type="Pfam" id="PF00676"/>
    </source>
</evidence>
<dbReference type="EMBL" id="CP000910">
    <property type="protein sequence ID" value="ABY22295.1"/>
    <property type="molecule type" value="Genomic_DNA"/>
</dbReference>
<dbReference type="CDD" id="cd02000">
    <property type="entry name" value="TPP_E1_PDC_ADC_BCADC"/>
    <property type="match status" value="1"/>
</dbReference>
<feature type="region of interest" description="Disordered" evidence="4">
    <location>
        <begin position="1"/>
        <end position="72"/>
    </location>
</feature>